<feature type="region of interest" description="Disordered" evidence="1">
    <location>
        <begin position="1"/>
        <end position="25"/>
    </location>
</feature>
<organism evidence="2 3">
    <name type="scientific">Photobacterium profundum 3TCK</name>
    <dbReference type="NCBI Taxonomy" id="314280"/>
    <lineage>
        <taxon>Bacteria</taxon>
        <taxon>Pseudomonadati</taxon>
        <taxon>Pseudomonadota</taxon>
        <taxon>Gammaproteobacteria</taxon>
        <taxon>Vibrionales</taxon>
        <taxon>Vibrionaceae</taxon>
        <taxon>Photobacterium</taxon>
    </lineage>
</organism>
<name>Q1Z6V9_9GAMM</name>
<reference evidence="2 3" key="1">
    <citation type="submission" date="2006-03" db="EMBL/GenBank/DDBJ databases">
        <authorList>
            <person name="Bartlett D.H."/>
            <person name="Valle G."/>
            <person name="Lauro F.M."/>
            <person name="Vezzi A."/>
            <person name="Simonato F."/>
            <person name="Eloe E."/>
            <person name="Vitulo N."/>
            <person name="Stratton T.K."/>
            <person name="D'angelo M."/>
            <person name="Ferriera S."/>
            <person name="Johnson J."/>
            <person name="Kravitz S."/>
            <person name="Beeson K."/>
            <person name="Sutton G."/>
            <person name="Rogers Y."/>
            <person name="Friedman R."/>
            <person name="Frazier M."/>
            <person name="Venter J.C."/>
        </authorList>
    </citation>
    <scope>NUCLEOTIDE SEQUENCE [LARGE SCALE GENOMIC DNA]</scope>
    <source>
        <strain evidence="2 3">3TCK</strain>
    </source>
</reference>
<evidence type="ECO:0000313" key="3">
    <source>
        <dbReference type="Proteomes" id="UP000003789"/>
    </source>
</evidence>
<accession>Q1Z6V9</accession>
<gene>
    <name evidence="2" type="ORF">P3TCK_06412</name>
</gene>
<feature type="compositionally biased region" description="Polar residues" evidence="1">
    <location>
        <begin position="1"/>
        <end position="24"/>
    </location>
</feature>
<dbReference type="Proteomes" id="UP000003789">
    <property type="component" value="Unassembled WGS sequence"/>
</dbReference>
<dbReference type="EMBL" id="AAPH01000005">
    <property type="protein sequence ID" value="EAS44344.1"/>
    <property type="molecule type" value="Genomic_DNA"/>
</dbReference>
<evidence type="ECO:0000256" key="1">
    <source>
        <dbReference type="SAM" id="MobiDB-lite"/>
    </source>
</evidence>
<comment type="caution">
    <text evidence="2">The sequence shown here is derived from an EMBL/GenBank/DDBJ whole genome shotgun (WGS) entry which is preliminary data.</text>
</comment>
<evidence type="ECO:0000313" key="2">
    <source>
        <dbReference type="EMBL" id="EAS44344.1"/>
    </source>
</evidence>
<dbReference type="HOGENOM" id="CLU_166820_0_0_6"/>
<dbReference type="AlphaFoldDB" id="Q1Z6V9"/>
<sequence length="119" mass="12084">MVSVSPGLTPSPAVSKSPSFSVSAPWSPPAALVPSVMVISIKPSVVSPSLSMAVTFKSILVDSLSPWSIGPVTVTSYDPSVAMVTVITGLLTLSTTVIVLPETVNVVASPLLVMPVKPG</sequence>
<proteinExistence type="predicted"/>
<protein>
    <submittedName>
        <fullName evidence="2">Uncharacterized protein</fullName>
    </submittedName>
</protein>